<accession>A0A0P1MC64</accession>
<dbReference type="PROSITE" id="PS50044">
    <property type="entry name" value="SIGMA54_3"/>
    <property type="match status" value="1"/>
</dbReference>
<dbReference type="InterPro" id="IPR038709">
    <property type="entry name" value="RpoN_core-bd_sf"/>
</dbReference>
<evidence type="ECO:0000313" key="14">
    <source>
        <dbReference type="Proteomes" id="UP000182200"/>
    </source>
</evidence>
<proteinExistence type="inferred from homology"/>
<keyword evidence="6" id="KW-0731">Sigma factor</keyword>
<dbReference type="PROSITE" id="PS00718">
    <property type="entry name" value="SIGMA54_2"/>
    <property type="match status" value="1"/>
</dbReference>
<evidence type="ECO:0000256" key="7">
    <source>
        <dbReference type="ARBA" id="ARBA00023125"/>
    </source>
</evidence>
<dbReference type="PANTHER" id="PTHR32248:SF4">
    <property type="entry name" value="RNA POLYMERASE SIGMA-54 FACTOR"/>
    <property type="match status" value="1"/>
</dbReference>
<reference evidence="12 13" key="2">
    <citation type="submission" date="2015-11" db="EMBL/GenBank/DDBJ databases">
        <authorList>
            <person name="Zhang Y."/>
            <person name="Guo Z."/>
        </authorList>
    </citation>
    <scope>NUCLEOTIDE SEQUENCE [LARGE SCALE GENOMIC DNA]</scope>
    <source>
        <strain evidence="12">JGI-4</strain>
    </source>
</reference>
<dbReference type="Pfam" id="PF04552">
    <property type="entry name" value="Sigma54_DBD"/>
    <property type="match status" value="1"/>
</dbReference>
<evidence type="ECO:0000256" key="3">
    <source>
        <dbReference type="ARBA" id="ARBA00022679"/>
    </source>
</evidence>
<evidence type="ECO:0000256" key="5">
    <source>
        <dbReference type="ARBA" id="ARBA00023015"/>
    </source>
</evidence>
<comment type="similarity">
    <text evidence="1">Belongs to the sigma-54 factor family.</text>
</comment>
<dbReference type="Pfam" id="PF04963">
    <property type="entry name" value="Sigma54_CBD"/>
    <property type="match status" value="1"/>
</dbReference>
<dbReference type="InterPro" id="IPR007634">
    <property type="entry name" value="RNA_pol_sigma_54_DNA-bd"/>
</dbReference>
<evidence type="ECO:0000313" key="13">
    <source>
        <dbReference type="Proteomes" id="UP000182011"/>
    </source>
</evidence>
<dbReference type="Gene3D" id="1.10.10.60">
    <property type="entry name" value="Homeodomain-like"/>
    <property type="match status" value="1"/>
</dbReference>
<accession>A0A0P1NUK4</accession>
<dbReference type="GO" id="GO:0001216">
    <property type="term" value="F:DNA-binding transcription activator activity"/>
    <property type="evidence" value="ECO:0007669"/>
    <property type="project" value="InterPro"/>
</dbReference>
<dbReference type="InterPro" id="IPR000394">
    <property type="entry name" value="RNA_pol_sigma_54"/>
</dbReference>
<evidence type="ECO:0000256" key="1">
    <source>
        <dbReference type="ARBA" id="ARBA00008798"/>
    </source>
</evidence>
<dbReference type="PRINTS" id="PR00045">
    <property type="entry name" value="SIGMA54FCT"/>
</dbReference>
<keyword evidence="5" id="KW-0805">Transcription regulation</keyword>
<dbReference type="GO" id="GO:0000428">
    <property type="term" value="C:DNA-directed RNA polymerase complex"/>
    <property type="evidence" value="ECO:0007669"/>
    <property type="project" value="UniProtKB-KW"/>
</dbReference>
<sequence length="496" mass="58261">MLKYGQHQTLEQKLTPQQIQYLKLLQVPVVQLEQKIKEELEQNPFLEEGLETSIDEMLELELGENEDLSQTVRQELNEEYEEITQDKLPKPEEEYTLDDFLKTHEDDDTFIPKQKDVIGEDIEDELPWQPPAIEPLHERLLQQFVTVAENDKEIRIAEEILGNIDDDGYLTRKVEEIVEDLQLGEKMDVTAEEVENVLKKIQRLDPPGIGARDLKECLLVQLEVGDFPEDKKKLAMRILNEAYDDFMNKRYNELMKKFGLSEQRLKDVIQIIQRLNPKPGEGKNIIQEYIIPDFIVERIGDEFVITLNEKNVPMIRLNRAYYNLLKKQRKLNPELKEEIKKQFSRAKWFIASIYQRRETLLRIMRAIVELQKEFFETGEGLKPMIYKDVAEKTGVDISTISRAVNQKYVQTDFGIYKLRELFSEKINTVDGSEISSKEVKERLKEIIAQEDPRKPLSDDQIAEILRKQGFNIARRTVAKYRDQLGIPTARLRKRIE</sequence>
<evidence type="ECO:0000259" key="9">
    <source>
        <dbReference type="Pfam" id="PF04552"/>
    </source>
</evidence>
<accession>A0A0P1LL13</accession>
<keyword evidence="8" id="KW-0804">Transcription</keyword>
<dbReference type="GO" id="GO:0016779">
    <property type="term" value="F:nucleotidyltransferase activity"/>
    <property type="evidence" value="ECO:0007669"/>
    <property type="project" value="UniProtKB-KW"/>
</dbReference>
<organism evidence="12 13">
    <name type="scientific">Candidatus Kryptonium thompsonii</name>
    <dbReference type="NCBI Taxonomy" id="1633631"/>
    <lineage>
        <taxon>Bacteria</taxon>
        <taxon>Pseudomonadati</taxon>
        <taxon>Candidatus Kryptoniota</taxon>
        <taxon>Candidatus Kryptonium</taxon>
    </lineage>
</organism>
<accession>A0A0P1MYL3</accession>
<evidence type="ECO:0000313" key="11">
    <source>
        <dbReference type="EMBL" id="CUS94828.1"/>
    </source>
</evidence>
<evidence type="ECO:0000256" key="6">
    <source>
        <dbReference type="ARBA" id="ARBA00023082"/>
    </source>
</evidence>
<dbReference type="GO" id="GO:0016987">
    <property type="term" value="F:sigma factor activity"/>
    <property type="evidence" value="ECO:0007669"/>
    <property type="project" value="UniProtKB-KW"/>
</dbReference>
<dbReference type="Pfam" id="PF00309">
    <property type="entry name" value="Sigma54_AID"/>
    <property type="match status" value="1"/>
</dbReference>
<evidence type="ECO:0000256" key="4">
    <source>
        <dbReference type="ARBA" id="ARBA00022695"/>
    </source>
</evidence>
<keyword evidence="2" id="KW-0240">DNA-directed RNA polymerase</keyword>
<name>A0A0P1MSX4_9BACT</name>
<dbReference type="STRING" id="1633631.GCA_001442925_00241"/>
<dbReference type="PANTHER" id="PTHR32248">
    <property type="entry name" value="RNA POLYMERASE SIGMA-54 FACTOR"/>
    <property type="match status" value="1"/>
</dbReference>
<accession>A0A0P1MHN2</accession>
<evidence type="ECO:0000256" key="8">
    <source>
        <dbReference type="ARBA" id="ARBA00023163"/>
    </source>
</evidence>
<accession>A0A0P1LCM0</accession>
<keyword evidence="7" id="KW-0238">DNA-binding</keyword>
<dbReference type="PIRSF" id="PIRSF000774">
    <property type="entry name" value="RpoN"/>
    <property type="match status" value="1"/>
</dbReference>
<accession>A0A0P1MSX4</accession>
<dbReference type="EMBL" id="FAOP01000001">
    <property type="protein sequence ID" value="CUU01286.1"/>
    <property type="molecule type" value="Genomic_DNA"/>
</dbReference>
<gene>
    <name evidence="12" type="ORF">JGI4_00239</name>
    <name evidence="11" type="ORF">JGI8_02056</name>
</gene>
<dbReference type="GO" id="GO:0006352">
    <property type="term" value="P:DNA-templated transcription initiation"/>
    <property type="evidence" value="ECO:0007669"/>
    <property type="project" value="InterPro"/>
</dbReference>
<dbReference type="GO" id="GO:0003677">
    <property type="term" value="F:DNA binding"/>
    <property type="evidence" value="ECO:0007669"/>
    <property type="project" value="UniProtKB-KW"/>
</dbReference>
<dbReference type="RefSeq" id="WP_047134570.1">
    <property type="nucleotide sequence ID" value="NZ_CZVI01000056.1"/>
</dbReference>
<dbReference type="NCBIfam" id="TIGR02395">
    <property type="entry name" value="rpoN_sigma"/>
    <property type="match status" value="1"/>
</dbReference>
<feature type="domain" description="RNA polymerase sigma factor 54 DNA-binding" evidence="9">
    <location>
        <begin position="337"/>
        <end position="494"/>
    </location>
</feature>
<protein>
    <submittedName>
        <fullName evidence="12">RNA polymerase, sigma 54 subunit, RpoN/SigL</fullName>
    </submittedName>
</protein>
<dbReference type="Proteomes" id="UP000182011">
    <property type="component" value="Unassembled WGS sequence"/>
</dbReference>
<evidence type="ECO:0000313" key="12">
    <source>
        <dbReference type="EMBL" id="CUU01286.1"/>
    </source>
</evidence>
<dbReference type="Gene3D" id="1.10.10.1330">
    <property type="entry name" value="RNA polymerase sigma-54 factor, core-binding domain"/>
    <property type="match status" value="1"/>
</dbReference>
<evidence type="ECO:0000256" key="2">
    <source>
        <dbReference type="ARBA" id="ARBA00022478"/>
    </source>
</evidence>
<accession>A0A0N7MPY9</accession>
<accession>A0A0P1LKA9</accession>
<dbReference type="InterPro" id="IPR007046">
    <property type="entry name" value="RNA_pol_sigma_54_core-bd"/>
</dbReference>
<dbReference type="OrthoDB" id="9814402at2"/>
<accession>A0A0N7MRN0</accession>
<dbReference type="EMBL" id="CZVI01000056">
    <property type="protein sequence ID" value="CUS94828.1"/>
    <property type="molecule type" value="Genomic_DNA"/>
</dbReference>
<evidence type="ECO:0000259" key="10">
    <source>
        <dbReference type="Pfam" id="PF04963"/>
    </source>
</evidence>
<dbReference type="AlphaFoldDB" id="A0A0P1MSX4"/>
<accession>A0A0P1M5W1</accession>
<reference evidence="11 14" key="1">
    <citation type="submission" date="2015-11" db="EMBL/GenBank/DDBJ databases">
        <authorList>
            <person name="Varghese N."/>
        </authorList>
    </citation>
    <scope>NUCLEOTIDE SEQUENCE [LARGE SCALE GENOMIC DNA]</scope>
    <source>
        <strain evidence="11 14">JGI-8</strain>
    </source>
</reference>
<keyword evidence="4" id="KW-0548">Nucleotidyltransferase</keyword>
<dbReference type="Proteomes" id="UP000182200">
    <property type="component" value="Unassembled WGS sequence"/>
</dbReference>
<feature type="domain" description="RNA polymerase sigma factor 54 core-binding" evidence="10">
    <location>
        <begin position="135"/>
        <end position="321"/>
    </location>
</feature>
<keyword evidence="14" id="KW-1185">Reference proteome</keyword>
<accession>A0A0P1P2X2</accession>
<keyword evidence="3" id="KW-0808">Transferase</keyword>
<accession>A0A0S4MTH9</accession>